<dbReference type="Gene3D" id="3.40.190.290">
    <property type="match status" value="1"/>
</dbReference>
<dbReference type="CDD" id="cd05466">
    <property type="entry name" value="PBP2_LTTR_substrate"/>
    <property type="match status" value="1"/>
</dbReference>
<dbReference type="InterPro" id="IPR050950">
    <property type="entry name" value="HTH-type_LysR_regulators"/>
</dbReference>
<dbReference type="SUPFAM" id="SSF46785">
    <property type="entry name" value="Winged helix' DNA-binding domain"/>
    <property type="match status" value="1"/>
</dbReference>
<dbReference type="InterPro" id="IPR036388">
    <property type="entry name" value="WH-like_DNA-bd_sf"/>
</dbReference>
<feature type="domain" description="HTH lysR-type" evidence="5">
    <location>
        <begin position="1"/>
        <end position="57"/>
    </location>
</feature>
<dbReference type="Pfam" id="PF00126">
    <property type="entry name" value="HTH_1"/>
    <property type="match status" value="1"/>
</dbReference>
<dbReference type="InterPro" id="IPR036390">
    <property type="entry name" value="WH_DNA-bd_sf"/>
</dbReference>
<reference evidence="6 7" key="1">
    <citation type="submission" date="2020-08" db="EMBL/GenBank/DDBJ databases">
        <title>Genome public.</title>
        <authorList>
            <person name="Liu C."/>
            <person name="Sun Q."/>
        </authorList>
    </citation>
    <scope>NUCLEOTIDE SEQUENCE [LARGE SCALE GENOMIC DNA]</scope>
    <source>
        <strain evidence="6 7">BX1</strain>
    </source>
</reference>
<dbReference type="Gene3D" id="1.10.10.10">
    <property type="entry name" value="Winged helix-like DNA-binding domain superfamily/Winged helix DNA-binding domain"/>
    <property type="match status" value="1"/>
</dbReference>
<keyword evidence="4" id="KW-0804">Transcription</keyword>
<dbReference type="PANTHER" id="PTHR30419">
    <property type="entry name" value="HTH-TYPE TRANSCRIPTIONAL REGULATOR YBHD"/>
    <property type="match status" value="1"/>
</dbReference>
<evidence type="ECO:0000313" key="7">
    <source>
        <dbReference type="Proteomes" id="UP000658131"/>
    </source>
</evidence>
<evidence type="ECO:0000256" key="4">
    <source>
        <dbReference type="ARBA" id="ARBA00023163"/>
    </source>
</evidence>
<dbReference type="RefSeq" id="WP_262401051.1">
    <property type="nucleotide sequence ID" value="NZ_JACRTB010000042.1"/>
</dbReference>
<name>A0ABR7NN89_9FIRM</name>
<evidence type="ECO:0000313" key="6">
    <source>
        <dbReference type="EMBL" id="MBC8577675.1"/>
    </source>
</evidence>
<comment type="caution">
    <text evidence="6">The sequence shown here is derived from an EMBL/GenBank/DDBJ whole genome shotgun (WGS) entry which is preliminary data.</text>
</comment>
<evidence type="ECO:0000256" key="1">
    <source>
        <dbReference type="ARBA" id="ARBA00009437"/>
    </source>
</evidence>
<dbReference type="PROSITE" id="PS50931">
    <property type="entry name" value="HTH_LYSR"/>
    <property type="match status" value="1"/>
</dbReference>
<dbReference type="SUPFAM" id="SSF53850">
    <property type="entry name" value="Periplasmic binding protein-like II"/>
    <property type="match status" value="1"/>
</dbReference>
<keyword evidence="2" id="KW-0805">Transcription regulation</keyword>
<keyword evidence="3" id="KW-0238">DNA-binding</keyword>
<comment type="similarity">
    <text evidence="1">Belongs to the LysR transcriptional regulatory family.</text>
</comment>
<gene>
    <name evidence="6" type="ORF">H8717_14865</name>
</gene>
<evidence type="ECO:0000259" key="5">
    <source>
        <dbReference type="PROSITE" id="PS50931"/>
    </source>
</evidence>
<keyword evidence="7" id="KW-1185">Reference proteome</keyword>
<dbReference type="EMBL" id="JACRTB010000042">
    <property type="protein sequence ID" value="MBC8577675.1"/>
    <property type="molecule type" value="Genomic_DNA"/>
</dbReference>
<sequence length="317" mass="35885">MNDQSVGYFLTVEEERSFTKAAQRLYLSQQALSASIAALEREVGAALFERTSPLKLTYAGERFLPYAHQLIRIHRLMEADLQDVQNRRSGRILLGIAPTRGKLLLPRILPVFHRAYPQVMVNLLEDTNEAVCRAVKNGEADLQITQMPFLGEGLSVEPFYEEHTLLLIPREVLSAAFPGQEEEVLHRFSETDEIGLLKECPFLLNCSGNIIRSVADRYFEAAGIQPRIAVESRSIETLLELCLQGMGIVFYPDAFLAGEVRERIPRSMSVLPLRRPEASYPLGFGYLDLPSVPWTVTEFIRIAKETISDRRSQYDNL</sequence>
<evidence type="ECO:0000256" key="2">
    <source>
        <dbReference type="ARBA" id="ARBA00023015"/>
    </source>
</evidence>
<protein>
    <submittedName>
        <fullName evidence="6">LysR family transcriptional regulator</fullName>
    </submittedName>
</protein>
<dbReference type="Pfam" id="PF03466">
    <property type="entry name" value="LysR_substrate"/>
    <property type="match status" value="1"/>
</dbReference>
<dbReference type="InterPro" id="IPR005119">
    <property type="entry name" value="LysR_subst-bd"/>
</dbReference>
<dbReference type="Proteomes" id="UP000658131">
    <property type="component" value="Unassembled WGS sequence"/>
</dbReference>
<dbReference type="PRINTS" id="PR00039">
    <property type="entry name" value="HTHLYSR"/>
</dbReference>
<dbReference type="InterPro" id="IPR000847">
    <property type="entry name" value="LysR_HTH_N"/>
</dbReference>
<proteinExistence type="inferred from homology"/>
<accession>A0ABR7NN89</accession>
<evidence type="ECO:0000256" key="3">
    <source>
        <dbReference type="ARBA" id="ARBA00023125"/>
    </source>
</evidence>
<organism evidence="6 7">
    <name type="scientific">Yanshouia hominis</name>
    <dbReference type="NCBI Taxonomy" id="2763673"/>
    <lineage>
        <taxon>Bacteria</taxon>
        <taxon>Bacillati</taxon>
        <taxon>Bacillota</taxon>
        <taxon>Clostridia</taxon>
        <taxon>Eubacteriales</taxon>
        <taxon>Oscillospiraceae</taxon>
        <taxon>Yanshouia</taxon>
    </lineage>
</organism>